<feature type="transmembrane region" description="Helical" evidence="1">
    <location>
        <begin position="230"/>
        <end position="252"/>
    </location>
</feature>
<keyword evidence="2" id="KW-0732">Signal</keyword>
<dbReference type="Proteomes" id="UP000492821">
    <property type="component" value="Unassembled WGS sequence"/>
</dbReference>
<protein>
    <submittedName>
        <fullName evidence="4">Transmembrane protein</fullName>
    </submittedName>
</protein>
<organism evidence="3 4">
    <name type="scientific">Panagrellus redivivus</name>
    <name type="common">Microworm</name>
    <dbReference type="NCBI Taxonomy" id="6233"/>
    <lineage>
        <taxon>Eukaryota</taxon>
        <taxon>Metazoa</taxon>
        <taxon>Ecdysozoa</taxon>
        <taxon>Nematoda</taxon>
        <taxon>Chromadorea</taxon>
        <taxon>Rhabditida</taxon>
        <taxon>Tylenchina</taxon>
        <taxon>Panagrolaimomorpha</taxon>
        <taxon>Panagrolaimoidea</taxon>
        <taxon>Panagrolaimidae</taxon>
        <taxon>Panagrellus</taxon>
    </lineage>
</organism>
<feature type="signal peptide" evidence="2">
    <location>
        <begin position="1"/>
        <end position="22"/>
    </location>
</feature>
<accession>A0A7E4VBX2</accession>
<keyword evidence="1" id="KW-1133">Transmembrane helix</keyword>
<keyword evidence="1" id="KW-0472">Membrane</keyword>
<reference evidence="4" key="2">
    <citation type="submission" date="2020-10" db="UniProtKB">
        <authorList>
            <consortium name="WormBaseParasite"/>
        </authorList>
    </citation>
    <scope>IDENTIFICATION</scope>
</reference>
<dbReference type="AlphaFoldDB" id="A0A7E4VBX2"/>
<feature type="transmembrane region" description="Helical" evidence="1">
    <location>
        <begin position="306"/>
        <end position="329"/>
    </location>
</feature>
<dbReference type="WBParaSite" id="Pan_g19122.t1">
    <property type="protein sequence ID" value="Pan_g19122.t1"/>
    <property type="gene ID" value="Pan_g19122"/>
</dbReference>
<keyword evidence="3" id="KW-1185">Reference proteome</keyword>
<keyword evidence="1" id="KW-0812">Transmembrane</keyword>
<feature type="transmembrane region" description="Helical" evidence="1">
    <location>
        <begin position="90"/>
        <end position="111"/>
    </location>
</feature>
<evidence type="ECO:0000256" key="1">
    <source>
        <dbReference type="SAM" id="Phobius"/>
    </source>
</evidence>
<reference evidence="3" key="1">
    <citation type="journal article" date="2013" name="Genetics">
        <title>The draft genome and transcriptome of Panagrellus redivivus are shaped by the harsh demands of a free-living lifestyle.</title>
        <authorList>
            <person name="Srinivasan J."/>
            <person name="Dillman A.R."/>
            <person name="Macchietto M.G."/>
            <person name="Heikkinen L."/>
            <person name="Lakso M."/>
            <person name="Fracchia K.M."/>
            <person name="Antoshechkin I."/>
            <person name="Mortazavi A."/>
            <person name="Wong G."/>
            <person name="Sternberg P.W."/>
        </authorList>
    </citation>
    <scope>NUCLEOTIDE SEQUENCE [LARGE SCALE GENOMIC DNA]</scope>
    <source>
        <strain evidence="3">MT8872</strain>
    </source>
</reference>
<evidence type="ECO:0000313" key="4">
    <source>
        <dbReference type="WBParaSite" id="Pan_g19122.t1"/>
    </source>
</evidence>
<evidence type="ECO:0000313" key="3">
    <source>
        <dbReference type="Proteomes" id="UP000492821"/>
    </source>
</evidence>
<feature type="transmembrane region" description="Helical" evidence="1">
    <location>
        <begin position="350"/>
        <end position="375"/>
    </location>
</feature>
<sequence>MTMSRVLYFALISLICIQLAIASSKELTLHTYIEQFGGVSLGFAKSKVGDAESQEKALQACRYAKKHDIEQRTLIADALRKDKSARHFQGLFSVAALLSGAVVALALYLSWGASYATQCVRNFRAIIEFRRRYEDCICTLESRISVQEIDFTYRRRTFVYPGDVAVPANMQANDAPIRCASRRRGTEGTSFPSVNADEEENLEGRTDFHAFERAAADVQLRALRRWKVNFMFVTGVISLVIQVIFCVGSLFVDMSDTGAVLVPLCKLELEAHQHGELDCRPHMNAPTIESLDMLMSWKRNFASEEAWSAGLFAFASIIAVIVSLGSFYHGGQQLIDNTPKKTVHLPREHFIAHVIGAITSWLALVFQLSTGYYFLSKFVRQSLLLEKCVADIYSSESK</sequence>
<evidence type="ECO:0000256" key="2">
    <source>
        <dbReference type="SAM" id="SignalP"/>
    </source>
</evidence>
<name>A0A7E4VBX2_PANRE</name>
<feature type="chain" id="PRO_5028853107" evidence="2">
    <location>
        <begin position="23"/>
        <end position="398"/>
    </location>
</feature>
<proteinExistence type="predicted"/>